<comment type="function">
    <text evidence="11">Catalyzes the reversible interconversion of serine and glycine with tetrahydrofolate (THF) serving as the one-carbon carrier. This reaction serves as the major source of one-carbon groups required for the biosynthesis of purines, thymidylate, methionine, and other important biomolecules. Also exhibits THF-independent aldolase activity toward beta-hydroxyamino acids, producing glycine and aldehydes, via a retro-aldol mechanism. Thus, is able to catalyze the cleavage of L-allo-threonine.</text>
</comment>
<dbReference type="GO" id="GO:0008168">
    <property type="term" value="F:methyltransferase activity"/>
    <property type="evidence" value="ECO:0007669"/>
    <property type="project" value="UniProtKB-KW"/>
</dbReference>
<feature type="binding site" evidence="12">
    <location>
        <position position="120"/>
    </location>
    <ligand>
        <name>(6S)-5,6,7,8-tetrahydrofolate</name>
        <dbReference type="ChEBI" id="CHEBI:57453"/>
    </ligand>
</feature>
<comment type="pathway">
    <text evidence="12">Amino-acid biosynthesis; glycine biosynthesis; glycine from L-serine: step 1/1.</text>
</comment>
<evidence type="ECO:0000256" key="12">
    <source>
        <dbReference type="HAMAP-Rule" id="MF_00051"/>
    </source>
</evidence>
<dbReference type="InterPro" id="IPR019798">
    <property type="entry name" value="Ser_HO-MeTrfase_PLP_BS"/>
</dbReference>
<comment type="caution">
    <text evidence="12">Lacks conserved residue(s) required for the propagation of feature annotation.</text>
</comment>
<keyword evidence="16" id="KW-1185">Reference proteome</keyword>
<dbReference type="PANTHER" id="PTHR11680:SF35">
    <property type="entry name" value="SERINE HYDROXYMETHYLTRANSFERASE 1"/>
    <property type="match status" value="1"/>
</dbReference>
<dbReference type="EC" id="2.1.2.1" evidence="12"/>
<evidence type="ECO:0000313" key="15">
    <source>
        <dbReference type="EMBL" id="SHJ23561.1"/>
    </source>
</evidence>
<feature type="domain" description="Serine hydroxymethyltransferase-like" evidence="14">
    <location>
        <begin position="8"/>
        <end position="383"/>
    </location>
</feature>
<keyword evidence="9 12" id="KW-0808">Transferase</keyword>
<dbReference type="PROSITE" id="PS00096">
    <property type="entry name" value="SHMT"/>
    <property type="match status" value="1"/>
</dbReference>
<feature type="binding site" evidence="12">
    <location>
        <begin position="124"/>
        <end position="126"/>
    </location>
    <ligand>
        <name>(6S)-5,6,7,8-tetrahydrofolate</name>
        <dbReference type="ChEBI" id="CHEBI:57453"/>
    </ligand>
</feature>
<comment type="catalytic activity">
    <reaction evidence="1 12">
        <text>(6R)-5,10-methylene-5,6,7,8-tetrahydrofolate + glycine + H2O = (6S)-5,6,7,8-tetrahydrofolate + L-serine</text>
        <dbReference type="Rhea" id="RHEA:15481"/>
        <dbReference type="ChEBI" id="CHEBI:15377"/>
        <dbReference type="ChEBI" id="CHEBI:15636"/>
        <dbReference type="ChEBI" id="CHEBI:33384"/>
        <dbReference type="ChEBI" id="CHEBI:57305"/>
        <dbReference type="ChEBI" id="CHEBI:57453"/>
        <dbReference type="EC" id="2.1.2.1"/>
    </reaction>
</comment>
<dbReference type="GO" id="GO:0030170">
    <property type="term" value="F:pyridoxal phosphate binding"/>
    <property type="evidence" value="ECO:0007669"/>
    <property type="project" value="UniProtKB-UniRule"/>
</dbReference>
<dbReference type="FunFam" id="3.90.1150.10:FF:000003">
    <property type="entry name" value="Serine hydroxymethyltransferase"/>
    <property type="match status" value="1"/>
</dbReference>
<sequence length="413" mass="45081">MDMNRPLAAVDPEIARAIELELGRQRDTLELIASENAASRAVMEAQGSVLTNKYAEGYPGRRYYGGCQFVDIAEELAINRAKELFGAEHVNVQPHSGAQANMAVYFALLEPGDTILGMNLAHGGHLTHGSPLNMSGKYFRVAFYGVEKDTGLINYEKVFAAAFEHKPKIIVAGASAYPRAIDFYKFKEIAEEVGAYLMVDMAHIAGLVAAGEHMNPVPYADVVTTTTHKTLRGPRGGMILCRAKYAPTIDKAVFPGIQGGPLMHVIAAKAVALKEAQQPEFKEYQRQIVKNARALARFLMDRGFELVSGGTDNHLMLVDLRNKGVTGREAEAILDSVGVTVNKNAIPYDPQPPAVSSGIRIGTPAVTTRGLKEADMETVAEIIHLALSFRDNPDKLNRVREMVAGLCRRYPLY</sequence>
<keyword evidence="8 12" id="KW-0028">Amino-acid biosynthesis</keyword>
<reference evidence="16" key="1">
    <citation type="submission" date="2016-11" db="EMBL/GenBank/DDBJ databases">
        <authorList>
            <person name="Varghese N."/>
            <person name="Submissions S."/>
        </authorList>
    </citation>
    <scope>NUCLEOTIDE SEQUENCE [LARGE SCALE GENOMIC DNA]</scope>
    <source>
        <strain evidence="16">DSM 16057</strain>
    </source>
</reference>
<proteinExistence type="inferred from homology"/>
<dbReference type="CDD" id="cd00378">
    <property type="entry name" value="SHMT"/>
    <property type="match status" value="1"/>
</dbReference>
<evidence type="ECO:0000256" key="6">
    <source>
        <dbReference type="ARBA" id="ARBA00022490"/>
    </source>
</evidence>
<dbReference type="RefSeq" id="WP_072869398.1">
    <property type="nucleotide sequence ID" value="NZ_FQZM01000024.1"/>
</dbReference>
<comment type="similarity">
    <text evidence="4 12">Belongs to the SHMT family.</text>
</comment>
<dbReference type="HAMAP" id="MF_00051">
    <property type="entry name" value="SHMT"/>
    <property type="match status" value="1"/>
</dbReference>
<dbReference type="GO" id="GO:0004372">
    <property type="term" value="F:glycine hydroxymethyltransferase activity"/>
    <property type="evidence" value="ECO:0007669"/>
    <property type="project" value="UniProtKB-UniRule"/>
</dbReference>
<dbReference type="NCBIfam" id="NF000586">
    <property type="entry name" value="PRK00011.1"/>
    <property type="match status" value="1"/>
</dbReference>
<dbReference type="InterPro" id="IPR049943">
    <property type="entry name" value="Ser_HO-MeTrfase-like"/>
</dbReference>
<evidence type="ECO:0000256" key="8">
    <source>
        <dbReference type="ARBA" id="ARBA00022605"/>
    </source>
</evidence>
<feature type="site" description="Plays an important role in substrate specificity" evidence="12">
    <location>
        <position position="228"/>
    </location>
</feature>
<keyword evidence="10 12" id="KW-0663">Pyridoxal phosphate</keyword>
<dbReference type="InterPro" id="IPR015421">
    <property type="entry name" value="PyrdxlP-dep_Trfase_major"/>
</dbReference>
<evidence type="ECO:0000256" key="7">
    <source>
        <dbReference type="ARBA" id="ARBA00022563"/>
    </source>
</evidence>
<dbReference type="OrthoDB" id="9803846at2"/>
<keyword evidence="7 12" id="KW-0554">One-carbon metabolism</keyword>
<evidence type="ECO:0000256" key="9">
    <source>
        <dbReference type="ARBA" id="ARBA00022679"/>
    </source>
</evidence>
<evidence type="ECO:0000256" key="11">
    <source>
        <dbReference type="ARBA" id="ARBA00054606"/>
    </source>
</evidence>
<evidence type="ECO:0000256" key="13">
    <source>
        <dbReference type="PIRSR" id="PIRSR000412-50"/>
    </source>
</evidence>
<dbReference type="UniPathway" id="UPA00288">
    <property type="reaction ID" value="UER01023"/>
</dbReference>
<dbReference type="Pfam" id="PF00464">
    <property type="entry name" value="SHMT"/>
    <property type="match status" value="1"/>
</dbReference>
<dbReference type="GO" id="GO:0032259">
    <property type="term" value="P:methylation"/>
    <property type="evidence" value="ECO:0007669"/>
    <property type="project" value="UniProtKB-KW"/>
</dbReference>
<gene>
    <name evidence="12" type="primary">glyA</name>
    <name evidence="15" type="ORF">SAMN02745219_02054</name>
</gene>
<comment type="subunit">
    <text evidence="5 12">Homodimer.</text>
</comment>
<dbReference type="Gene3D" id="3.40.640.10">
    <property type="entry name" value="Type I PLP-dependent aspartate aminotransferase-like (Major domain)"/>
    <property type="match status" value="1"/>
</dbReference>
<dbReference type="InterPro" id="IPR039429">
    <property type="entry name" value="SHMT-like_dom"/>
</dbReference>
<evidence type="ECO:0000256" key="2">
    <source>
        <dbReference type="ARBA" id="ARBA00001933"/>
    </source>
</evidence>
<keyword evidence="6 12" id="KW-0963">Cytoplasm</keyword>
<comment type="subcellular location">
    <subcellularLocation>
        <location evidence="3 12">Cytoplasm</location>
    </subcellularLocation>
</comment>
<dbReference type="SUPFAM" id="SSF53383">
    <property type="entry name" value="PLP-dependent transferases"/>
    <property type="match status" value="1"/>
</dbReference>
<dbReference type="InterPro" id="IPR015422">
    <property type="entry name" value="PyrdxlP-dep_Trfase_small"/>
</dbReference>
<dbReference type="GO" id="GO:0035999">
    <property type="term" value="P:tetrahydrofolate interconversion"/>
    <property type="evidence" value="ECO:0007669"/>
    <property type="project" value="UniProtKB-UniRule"/>
</dbReference>
<dbReference type="AlphaFoldDB" id="A0A1M6HMU9"/>
<dbReference type="PIRSF" id="PIRSF000412">
    <property type="entry name" value="SHMT"/>
    <property type="match status" value="1"/>
</dbReference>
<dbReference type="EMBL" id="FQZM01000024">
    <property type="protein sequence ID" value="SHJ23561.1"/>
    <property type="molecule type" value="Genomic_DNA"/>
</dbReference>
<dbReference type="Proteomes" id="UP000184529">
    <property type="component" value="Unassembled WGS sequence"/>
</dbReference>
<evidence type="ECO:0000256" key="4">
    <source>
        <dbReference type="ARBA" id="ARBA00006376"/>
    </source>
</evidence>
<organism evidence="15 16">
    <name type="scientific">Desulfofundulus thermosubterraneus DSM 16057</name>
    <dbReference type="NCBI Taxonomy" id="1121432"/>
    <lineage>
        <taxon>Bacteria</taxon>
        <taxon>Bacillati</taxon>
        <taxon>Bacillota</taxon>
        <taxon>Clostridia</taxon>
        <taxon>Eubacteriales</taxon>
        <taxon>Peptococcaceae</taxon>
        <taxon>Desulfofundulus</taxon>
    </lineage>
</organism>
<dbReference type="InterPro" id="IPR001085">
    <property type="entry name" value="Ser_HO-MeTrfase"/>
</dbReference>
<evidence type="ECO:0000256" key="3">
    <source>
        <dbReference type="ARBA" id="ARBA00004496"/>
    </source>
</evidence>
<dbReference type="GO" id="GO:0019264">
    <property type="term" value="P:glycine biosynthetic process from serine"/>
    <property type="evidence" value="ECO:0007669"/>
    <property type="project" value="UniProtKB-UniRule"/>
</dbReference>
<protein>
    <recommendedName>
        <fullName evidence="12">Serine hydroxymethyltransferase</fullName>
        <shortName evidence="12">SHMT</shortName>
        <shortName evidence="12">Serine methylase</shortName>
        <ecNumber evidence="12">2.1.2.1</ecNumber>
    </recommendedName>
</protein>
<evidence type="ECO:0000259" key="14">
    <source>
        <dbReference type="Pfam" id="PF00464"/>
    </source>
</evidence>
<evidence type="ECO:0000313" key="16">
    <source>
        <dbReference type="Proteomes" id="UP000184529"/>
    </source>
</evidence>
<feature type="modified residue" description="N6-(pyridoxal phosphate)lysine" evidence="12 13">
    <location>
        <position position="229"/>
    </location>
</feature>
<evidence type="ECO:0000256" key="1">
    <source>
        <dbReference type="ARBA" id="ARBA00001528"/>
    </source>
</evidence>
<keyword evidence="15" id="KW-0489">Methyltransferase</keyword>
<dbReference type="UniPathway" id="UPA00193"/>
<evidence type="ECO:0000256" key="5">
    <source>
        <dbReference type="ARBA" id="ARBA00011738"/>
    </source>
</evidence>
<evidence type="ECO:0000256" key="10">
    <source>
        <dbReference type="ARBA" id="ARBA00022898"/>
    </source>
</evidence>
<dbReference type="STRING" id="1121432.SAMN02745219_02054"/>
<dbReference type="GO" id="GO:0005829">
    <property type="term" value="C:cytosol"/>
    <property type="evidence" value="ECO:0007669"/>
    <property type="project" value="TreeGrafter"/>
</dbReference>
<comment type="pathway">
    <text evidence="12">One-carbon metabolism; tetrahydrofolate interconversion.</text>
</comment>
<dbReference type="PANTHER" id="PTHR11680">
    <property type="entry name" value="SERINE HYDROXYMETHYLTRANSFERASE"/>
    <property type="match status" value="1"/>
</dbReference>
<name>A0A1M6HMU9_9FIRM</name>
<dbReference type="Gene3D" id="3.90.1150.10">
    <property type="entry name" value="Aspartate Aminotransferase, domain 1"/>
    <property type="match status" value="1"/>
</dbReference>
<accession>A0A1M6HMU9</accession>
<dbReference type="FunFam" id="3.40.640.10:FF:000001">
    <property type="entry name" value="Serine hydroxymethyltransferase"/>
    <property type="match status" value="1"/>
</dbReference>
<comment type="cofactor">
    <cofactor evidence="2 12 13">
        <name>pyridoxal 5'-phosphate</name>
        <dbReference type="ChEBI" id="CHEBI:597326"/>
    </cofactor>
</comment>
<dbReference type="InterPro" id="IPR015424">
    <property type="entry name" value="PyrdxlP-dep_Trfase"/>
</dbReference>